<dbReference type="PANTHER" id="PTHR48050">
    <property type="entry name" value="STEROL 3-BETA-GLUCOSYLTRANSFERASE"/>
    <property type="match status" value="1"/>
</dbReference>
<feature type="compositionally biased region" description="Basic and acidic residues" evidence="16">
    <location>
        <begin position="95"/>
        <end position="112"/>
    </location>
</feature>
<dbReference type="InterPro" id="IPR050426">
    <property type="entry name" value="Glycosyltransferase_28"/>
</dbReference>
<keyword evidence="7" id="KW-0963">Cytoplasm</keyword>
<feature type="compositionally biased region" description="Basic residues" evidence="16">
    <location>
        <begin position="656"/>
        <end position="673"/>
    </location>
</feature>
<evidence type="ECO:0000256" key="1">
    <source>
        <dbReference type="ARBA" id="ARBA00004496"/>
    </source>
</evidence>
<keyword evidence="19" id="KW-1185">Reference proteome</keyword>
<dbReference type="Pfam" id="PF06722">
    <property type="entry name" value="EryCIII-like_C"/>
    <property type="match status" value="1"/>
</dbReference>
<accession>A0A423WA69</accession>
<feature type="compositionally biased region" description="Basic and acidic residues" evidence="16">
    <location>
        <begin position="470"/>
        <end position="481"/>
    </location>
</feature>
<keyword evidence="12" id="KW-0472">Membrane</keyword>
<evidence type="ECO:0000256" key="15">
    <source>
        <dbReference type="ARBA" id="ARBA00049453"/>
    </source>
</evidence>
<dbReference type="EMBL" id="LJZO01000009">
    <property type="protein sequence ID" value="ROW00263.1"/>
    <property type="molecule type" value="Genomic_DNA"/>
</dbReference>
<dbReference type="Pfam" id="PF02893">
    <property type="entry name" value="GRAM"/>
    <property type="match status" value="2"/>
</dbReference>
<evidence type="ECO:0000256" key="2">
    <source>
        <dbReference type="ARBA" id="ARBA00004623"/>
    </source>
</evidence>
<dbReference type="SUPFAM" id="SSF50729">
    <property type="entry name" value="PH domain-like"/>
    <property type="match status" value="1"/>
</dbReference>
<feature type="compositionally biased region" description="Low complexity" evidence="16">
    <location>
        <begin position="488"/>
        <end position="500"/>
    </location>
</feature>
<evidence type="ECO:0000259" key="17">
    <source>
        <dbReference type="PROSITE" id="PS50003"/>
    </source>
</evidence>
<dbReference type="GO" id="GO:0016125">
    <property type="term" value="P:sterol metabolic process"/>
    <property type="evidence" value="ECO:0007669"/>
    <property type="project" value="TreeGrafter"/>
</dbReference>
<keyword evidence="11" id="KW-0072">Autophagy</keyword>
<feature type="region of interest" description="Disordered" evidence="16">
    <location>
        <begin position="889"/>
        <end position="910"/>
    </location>
</feature>
<feature type="compositionally biased region" description="Basic residues" evidence="16">
    <location>
        <begin position="123"/>
        <end position="132"/>
    </location>
</feature>
<dbReference type="InterPro" id="IPR010610">
    <property type="entry name" value="EryCIII-like_C"/>
</dbReference>
<evidence type="ECO:0000256" key="10">
    <source>
        <dbReference type="ARBA" id="ARBA00022927"/>
    </source>
</evidence>
<evidence type="ECO:0000256" key="14">
    <source>
        <dbReference type="ARBA" id="ARBA00047886"/>
    </source>
</evidence>
<dbReference type="CDD" id="cd03784">
    <property type="entry name" value="GT1_Gtf-like"/>
    <property type="match status" value="1"/>
</dbReference>
<dbReference type="InterPro" id="IPR002213">
    <property type="entry name" value="UDP_glucos_trans"/>
</dbReference>
<dbReference type="SMART" id="SM00233">
    <property type="entry name" value="PH"/>
    <property type="match status" value="1"/>
</dbReference>
<dbReference type="Pfam" id="PF03033">
    <property type="entry name" value="Glyco_transf_28"/>
    <property type="match status" value="1"/>
</dbReference>
<dbReference type="InterPro" id="IPR004182">
    <property type="entry name" value="GRAM"/>
</dbReference>
<gene>
    <name evidence="18" type="ORF">VSDG_03596</name>
</gene>
<dbReference type="FunFam" id="2.30.29.30:FF:000303">
    <property type="entry name" value="Sterol 3-beta-glucosyltransferase"/>
    <property type="match status" value="1"/>
</dbReference>
<dbReference type="InterPro" id="IPR048065">
    <property type="entry name" value="ATG26_PH_GRAM2"/>
</dbReference>
<dbReference type="STRING" id="252740.A0A423WA69"/>
<keyword evidence="10" id="KW-0653">Protein transport</keyword>
<feature type="region of interest" description="Disordered" evidence="16">
    <location>
        <begin position="470"/>
        <end position="516"/>
    </location>
</feature>
<dbReference type="CDD" id="cd13216">
    <property type="entry name" value="PH-GRAM2_AGT26"/>
    <property type="match status" value="1"/>
</dbReference>
<dbReference type="FunFam" id="3.40.50.2000:FF:000009">
    <property type="entry name" value="Sterol 3-beta-glucosyltransferase UGT80A2"/>
    <property type="match status" value="1"/>
</dbReference>
<keyword evidence="6" id="KW-0813">Transport</keyword>
<dbReference type="Proteomes" id="UP000284375">
    <property type="component" value="Unassembled WGS sequence"/>
</dbReference>
<feature type="compositionally biased region" description="Basic and acidic residues" evidence="16">
    <location>
        <begin position="1"/>
        <end position="11"/>
    </location>
</feature>
<dbReference type="GO" id="GO:0034045">
    <property type="term" value="C:phagophore assembly site membrane"/>
    <property type="evidence" value="ECO:0007669"/>
    <property type="project" value="UniProtKB-SubCell"/>
</dbReference>
<dbReference type="OrthoDB" id="10261837at2759"/>
<evidence type="ECO:0000256" key="6">
    <source>
        <dbReference type="ARBA" id="ARBA00022448"/>
    </source>
</evidence>
<dbReference type="Pfam" id="PF00169">
    <property type="entry name" value="PH"/>
    <property type="match status" value="1"/>
</dbReference>
<evidence type="ECO:0000256" key="3">
    <source>
        <dbReference type="ARBA" id="ARBA00006962"/>
    </source>
</evidence>
<evidence type="ECO:0000256" key="7">
    <source>
        <dbReference type="ARBA" id="ARBA00022490"/>
    </source>
</evidence>
<dbReference type="GO" id="GO:0005975">
    <property type="term" value="P:carbohydrate metabolic process"/>
    <property type="evidence" value="ECO:0007669"/>
    <property type="project" value="InterPro"/>
</dbReference>
<reference evidence="18 19" key="1">
    <citation type="submission" date="2015-09" db="EMBL/GenBank/DDBJ databases">
        <title>Host preference determinants of Valsa canker pathogens revealed by comparative genomics.</title>
        <authorList>
            <person name="Yin Z."/>
            <person name="Huang L."/>
        </authorList>
    </citation>
    <scope>NUCLEOTIDE SEQUENCE [LARGE SCALE GENOMIC DNA]</scope>
    <source>
        <strain evidence="18 19">YSFL</strain>
    </source>
</reference>
<keyword evidence="9" id="KW-0808">Transferase</keyword>
<dbReference type="InterPro" id="IPR001849">
    <property type="entry name" value="PH_domain"/>
</dbReference>
<feature type="region of interest" description="Disordered" evidence="16">
    <location>
        <begin position="1487"/>
        <end position="1521"/>
    </location>
</feature>
<dbReference type="EC" id="2.4.1.173" evidence="4"/>
<feature type="region of interest" description="Disordered" evidence="16">
    <location>
        <begin position="53"/>
        <end position="151"/>
    </location>
</feature>
<feature type="domain" description="PH" evidence="17">
    <location>
        <begin position="278"/>
        <end position="374"/>
    </location>
</feature>
<evidence type="ECO:0000256" key="13">
    <source>
        <dbReference type="ARBA" id="ARBA00029843"/>
    </source>
</evidence>
<dbReference type="SUPFAM" id="SSF53756">
    <property type="entry name" value="UDP-Glycosyltransferase/glycogen phosphorylase"/>
    <property type="match status" value="1"/>
</dbReference>
<dbReference type="Gene3D" id="2.30.29.30">
    <property type="entry name" value="Pleckstrin-homology domain (PH domain)/Phosphotyrosine-binding domain (PTB)"/>
    <property type="match status" value="3"/>
</dbReference>
<evidence type="ECO:0000256" key="8">
    <source>
        <dbReference type="ARBA" id="ARBA00022676"/>
    </source>
</evidence>
<protein>
    <recommendedName>
        <fullName evidence="5">Sterol 3-beta-glucosyltransferase</fullName>
        <ecNumber evidence="4">2.4.1.173</ecNumber>
    </recommendedName>
    <alternativeName>
        <fullName evidence="13">Autophagy-related protein 26</fullName>
    </alternativeName>
</protein>
<feature type="compositionally biased region" description="Polar residues" evidence="16">
    <location>
        <begin position="521"/>
        <end position="537"/>
    </location>
</feature>
<dbReference type="GO" id="GO:0015031">
    <property type="term" value="P:protein transport"/>
    <property type="evidence" value="ECO:0007669"/>
    <property type="project" value="UniProtKB-KW"/>
</dbReference>
<evidence type="ECO:0000313" key="19">
    <source>
        <dbReference type="Proteomes" id="UP000284375"/>
    </source>
</evidence>
<sequence length="1521" mass="169448">MDFPEQLKPKDGDEEQEEDVLPVGLGQGNRQFMNMNQSIFGLIAAAGPKVDFHDRFEGHSSEEEAEDSDGNGPRQKSKNDGAADPMAQTTILRKPGSESNDHHRRKFCDSKLMKSVPILSRLSTKRRSRKDGKKSVIQIQEESEPESPVWDAPSILLTNDENRLAPVMSRMLEARAEVSARPSFDLERQSTDKSGEPSSLAETEPSDLSKRLQKIFEFDEPEELISEYPCWLLQGVLLQGYIYITSKHICFYAYLPKKAVSQVEVDPERTTLTLYQHEVTKSGYLSKSGKRNPKYNRYWFRLKGDVFSYFRDPSNLYFPHGQIDLRYGISASITDKDKEGVHFSVETDHRTYHFRADSAPSAKEWVKCLQRVIFRSHNDGDSVKISLPIANVIDIEEAQMLELADTCKIRVIDNDETYAIDEVRYLRDGDAGGELATDHQQYFFSFFSFGKEAISVLKLLIEDFSSRDHGSEAKKPDHLSTVHDNTTSAVPSSKQSSSSSDKAGLATPPNIKTGKLQGNVKATLSPMSPQSPTNLSPRASGEYFRRSYDATHHSGHRSLDLHHIDAHRRSFSRDGRSMSRHRQNDRRSGADKDISTDSYADSTEDPSIASMSAMTTSGEMDQSASQILRGSDVFHSPTLHRSASASRGKERESSRSHHRHISTGSLRGHHGPHHAATTGNITDPSAGEHLEPNPSTPTLQTISKMGSYPLQRVGAFAEYLGRHSKRVGGLLATESIGYAGKVSGMWKGGQRHYDESHVLKTDDANDFDEQDKVSEERFQAHFALPQSERLRATYFGYFMRVLPLYGKVYLSDRTFCFRSLMPGTRTKLILPIRDIENVTKSSGFRLGYAGLVVVIRGHEELFFEFGDVALRDNLAVFLLKGIETAKSLRDSQGMDSDEQEEADNAVAEHEALEKARHEEFPGHELTLPRHNTGVSDGPTIIFDDPKASFINFKPEKSLRITCLTIGSRGDVQPYIALCKGLMAEGHKAKIATHMEFKDWIESHGIEFAPVEGDPGELMRLCIANGTFTVAFLREASSTMRTWLDGLLASSWRACKGSDVLIESPSAMAGIHIAEKLCIPYFRAFGMPWTRTRAYPQAFMMPERKMGGAYNLVTYILFDAVFWKATAHQINRWRNKTLGLPNTSLEKMQPNKVPFLYNFSQHVVPPPLDYSDWIRVTGYWFLNEGGEDWTPDQDLVDFIDKARKDNKKLVYVGFGSIIMDNPSKFTREIIAAVQKADVRCILSKGWSDRLDPKSAEAQEAGIIANDVSSGSDGKDGLTEIPLPPEIFSIKSAPHDWLFKQIDAAAHHGGSGTTGASLRAGIPTIVRPFFGDQFFFGGRVEDLGVGILLKKWGVNSFARALWEATHSERMIGKAKILGENIRKENGVDTAIQCIYRDMEYAKSLIEKKAGKNAAAAERAATSGSDGDLDDDVEEESWTFIGDDTGTEDDGDIDIDAMMKRSQFLASFSDAARPQMLNSKALLDDNTMLYTGDTMPGSAVPGKHSPVPRQSSSDDSAKEGVMGH</sequence>
<comment type="similarity">
    <text evidence="3">Belongs to the glycosyltransferase 28 family.</text>
</comment>
<name>A0A423WA69_CYTCH</name>
<dbReference type="GO" id="GO:0006914">
    <property type="term" value="P:autophagy"/>
    <property type="evidence" value="ECO:0007669"/>
    <property type="project" value="UniProtKB-KW"/>
</dbReference>
<evidence type="ECO:0000256" key="11">
    <source>
        <dbReference type="ARBA" id="ARBA00023006"/>
    </source>
</evidence>
<organism evidence="18 19">
    <name type="scientific">Cytospora chrysosperma</name>
    <name type="common">Cytospora canker fungus</name>
    <name type="synonym">Sphaeria chrysosperma</name>
    <dbReference type="NCBI Taxonomy" id="252740"/>
    <lineage>
        <taxon>Eukaryota</taxon>
        <taxon>Fungi</taxon>
        <taxon>Dikarya</taxon>
        <taxon>Ascomycota</taxon>
        <taxon>Pezizomycotina</taxon>
        <taxon>Sordariomycetes</taxon>
        <taxon>Sordariomycetidae</taxon>
        <taxon>Diaporthales</taxon>
        <taxon>Cytosporaceae</taxon>
        <taxon>Cytospora</taxon>
    </lineage>
</organism>
<dbReference type="PROSITE" id="PS50003">
    <property type="entry name" value="PH_DOMAIN"/>
    <property type="match status" value="1"/>
</dbReference>
<dbReference type="GO" id="GO:0016906">
    <property type="term" value="F:sterol 3-beta-glucosyltransferase activity"/>
    <property type="evidence" value="ECO:0007669"/>
    <property type="project" value="UniProtKB-EC"/>
</dbReference>
<comment type="caution">
    <text evidence="18">The sequence shown here is derived from an EMBL/GenBank/DDBJ whole genome shotgun (WGS) entry which is preliminary data.</text>
</comment>
<dbReference type="CDD" id="cd13215">
    <property type="entry name" value="PH-GRAM1_AGT26"/>
    <property type="match status" value="1"/>
</dbReference>
<dbReference type="Gene3D" id="3.40.50.2000">
    <property type="entry name" value="Glycogen Phosphorylase B"/>
    <property type="match status" value="2"/>
</dbReference>
<evidence type="ECO:0000256" key="4">
    <source>
        <dbReference type="ARBA" id="ARBA00012650"/>
    </source>
</evidence>
<comment type="catalytic activity">
    <reaction evidence="14">
        <text>ergosterol + UDP-alpha-D-glucose = ergosteryl 3-beta-D-glucoside + UDP + H(+)</text>
        <dbReference type="Rhea" id="RHEA:61836"/>
        <dbReference type="ChEBI" id="CHEBI:15378"/>
        <dbReference type="ChEBI" id="CHEBI:16933"/>
        <dbReference type="ChEBI" id="CHEBI:52973"/>
        <dbReference type="ChEBI" id="CHEBI:58223"/>
        <dbReference type="ChEBI" id="CHEBI:58885"/>
    </reaction>
    <physiologicalReaction direction="left-to-right" evidence="14">
        <dbReference type="Rhea" id="RHEA:61837"/>
    </physiologicalReaction>
</comment>
<comment type="catalytic activity">
    <reaction evidence="15">
        <text>a sterol + UDP-alpha-D-glucose = a sterol 3-beta-D-glucoside + UDP + H(+)</text>
        <dbReference type="Rhea" id="RHEA:22724"/>
        <dbReference type="ChEBI" id="CHEBI:15378"/>
        <dbReference type="ChEBI" id="CHEBI:15889"/>
        <dbReference type="ChEBI" id="CHEBI:37424"/>
        <dbReference type="ChEBI" id="CHEBI:58223"/>
        <dbReference type="ChEBI" id="CHEBI:58885"/>
        <dbReference type="EC" id="2.4.1.173"/>
    </reaction>
    <physiologicalReaction direction="left-to-right" evidence="15">
        <dbReference type="Rhea" id="RHEA:22725"/>
    </physiologicalReaction>
</comment>
<feature type="region of interest" description="Disordered" evidence="16">
    <location>
        <begin position="1"/>
        <end position="29"/>
    </location>
</feature>
<dbReference type="SMART" id="SM00568">
    <property type="entry name" value="GRAM"/>
    <property type="match status" value="2"/>
</dbReference>
<evidence type="ECO:0000256" key="5">
    <source>
        <dbReference type="ARBA" id="ARBA00017894"/>
    </source>
</evidence>
<dbReference type="FunFam" id="3.40.50.2000:FF:000029">
    <property type="entry name" value="Sterol 3-beta-glucosyltransferase"/>
    <property type="match status" value="1"/>
</dbReference>
<dbReference type="InterPro" id="IPR004276">
    <property type="entry name" value="GlycoTrans_28_N"/>
</dbReference>
<proteinExistence type="inferred from homology"/>
<feature type="region of interest" description="Disordered" evidence="16">
    <location>
        <begin position="521"/>
        <end position="540"/>
    </location>
</feature>
<feature type="compositionally biased region" description="Basic and acidic residues" evidence="16">
    <location>
        <begin position="53"/>
        <end position="62"/>
    </location>
</feature>
<feature type="region of interest" description="Disordered" evidence="16">
    <location>
        <begin position="570"/>
        <end position="608"/>
    </location>
</feature>
<comment type="subcellular location">
    <subcellularLocation>
        <location evidence="1">Cytoplasm</location>
    </subcellularLocation>
    <subcellularLocation>
        <location evidence="2">Preautophagosomal structure membrane</location>
        <topology evidence="2">Peripheral membrane protein</topology>
    </subcellularLocation>
</comment>
<evidence type="ECO:0000256" key="16">
    <source>
        <dbReference type="SAM" id="MobiDB-lite"/>
    </source>
</evidence>
<evidence type="ECO:0000313" key="18">
    <source>
        <dbReference type="EMBL" id="ROW00263.1"/>
    </source>
</evidence>
<evidence type="ECO:0000256" key="9">
    <source>
        <dbReference type="ARBA" id="ARBA00022679"/>
    </source>
</evidence>
<feature type="compositionally biased region" description="Basic and acidic residues" evidence="16">
    <location>
        <begin position="181"/>
        <end position="195"/>
    </location>
</feature>
<feature type="compositionally biased region" description="Basic and acidic residues" evidence="16">
    <location>
        <begin position="585"/>
        <end position="595"/>
    </location>
</feature>
<feature type="region of interest" description="Disordered" evidence="16">
    <location>
        <begin position="181"/>
        <end position="206"/>
    </location>
</feature>
<keyword evidence="8" id="KW-0328">Glycosyltransferase</keyword>
<feature type="region of interest" description="Disordered" evidence="16">
    <location>
        <begin position="635"/>
        <end position="702"/>
    </location>
</feature>
<dbReference type="InterPro" id="IPR048066">
    <property type="entry name" value="ATG26_PH_GRAM1"/>
</dbReference>
<dbReference type="PANTHER" id="PTHR48050:SF25">
    <property type="entry name" value="STEROL 3-BETA-GLUCOSYLTRANSFERASE"/>
    <property type="match status" value="1"/>
</dbReference>
<evidence type="ECO:0000256" key="12">
    <source>
        <dbReference type="ARBA" id="ARBA00023136"/>
    </source>
</evidence>
<dbReference type="InterPro" id="IPR011993">
    <property type="entry name" value="PH-like_dom_sf"/>
</dbReference>
<dbReference type="FunFam" id="2.30.29.30:FF:000560">
    <property type="entry name" value="Sterol 3-beta-glucosyltransferase"/>
    <property type="match status" value="1"/>
</dbReference>